<protein>
    <recommendedName>
        <fullName evidence="1">MADF domain-containing protein</fullName>
    </recommendedName>
</protein>
<feature type="domain" description="MADF" evidence="1">
    <location>
        <begin position="10"/>
        <end position="95"/>
    </location>
</feature>
<dbReference type="Proteomes" id="UP001367676">
    <property type="component" value="Unassembled WGS sequence"/>
</dbReference>
<dbReference type="PANTHER" id="PTHR12243">
    <property type="entry name" value="MADF DOMAIN TRANSCRIPTION FACTOR"/>
    <property type="match status" value="1"/>
</dbReference>
<accession>A0AAN9XZV1</accession>
<evidence type="ECO:0000313" key="2">
    <source>
        <dbReference type="EMBL" id="KAK7575508.1"/>
    </source>
</evidence>
<dbReference type="InterPro" id="IPR006578">
    <property type="entry name" value="MADF-dom"/>
</dbReference>
<dbReference type="SMART" id="SM00595">
    <property type="entry name" value="MADF"/>
    <property type="match status" value="1"/>
</dbReference>
<sequence length="343" mass="40089">MSLEADTDSKLIELVEQFPGLYDKSSADHKNPETISTMWEIISRKLKLPRYECEGRWKYLRKRFTQTNTTWKHHNSLTFLEPFIKRRKLLSNNLSDIKDDEVMIIEECEDKKFYIPLQCEKKRKMIDREDEATFVQSFREKNPEEDSVRSFCNSISSDLLKLSSHEMLNCRIDILTVIQKYMLRMNDDSSGDTLVPELMKHFAEIENKIMQQKMTAHDKDWVILYTIKNLFSKMMDLQKHNADLHELLRNFQSVEQMKKKTGSVRKETNELRSAFVEQTSNRASVRKETNELRSAFVEQTSNRASVQNGNSFLPAALVEPANTKNGSVPSEKNFLPSAQVQML</sequence>
<dbReference type="GO" id="GO:0005634">
    <property type="term" value="C:nucleus"/>
    <property type="evidence" value="ECO:0007669"/>
    <property type="project" value="TreeGrafter"/>
</dbReference>
<dbReference type="InterPro" id="IPR039353">
    <property type="entry name" value="TF_Adf1"/>
</dbReference>
<evidence type="ECO:0000259" key="1">
    <source>
        <dbReference type="PROSITE" id="PS51029"/>
    </source>
</evidence>
<organism evidence="2 3">
    <name type="scientific">Parthenolecanium corni</name>
    <dbReference type="NCBI Taxonomy" id="536013"/>
    <lineage>
        <taxon>Eukaryota</taxon>
        <taxon>Metazoa</taxon>
        <taxon>Ecdysozoa</taxon>
        <taxon>Arthropoda</taxon>
        <taxon>Hexapoda</taxon>
        <taxon>Insecta</taxon>
        <taxon>Pterygota</taxon>
        <taxon>Neoptera</taxon>
        <taxon>Paraneoptera</taxon>
        <taxon>Hemiptera</taxon>
        <taxon>Sternorrhyncha</taxon>
        <taxon>Coccoidea</taxon>
        <taxon>Coccidae</taxon>
        <taxon>Parthenolecanium</taxon>
    </lineage>
</organism>
<dbReference type="GO" id="GO:0006357">
    <property type="term" value="P:regulation of transcription by RNA polymerase II"/>
    <property type="evidence" value="ECO:0007669"/>
    <property type="project" value="TreeGrafter"/>
</dbReference>
<gene>
    <name evidence="2" type="ORF">V9T40_011794</name>
</gene>
<reference evidence="2 3" key="1">
    <citation type="submission" date="2024-03" db="EMBL/GenBank/DDBJ databases">
        <title>Adaptation during the transition from Ophiocordyceps entomopathogen to insect associate is accompanied by gene loss and intensified selection.</title>
        <authorList>
            <person name="Ward C.M."/>
            <person name="Onetto C.A."/>
            <person name="Borneman A.R."/>
        </authorList>
    </citation>
    <scope>NUCLEOTIDE SEQUENCE [LARGE SCALE GENOMIC DNA]</scope>
    <source>
        <strain evidence="2">AWRI1</strain>
        <tissue evidence="2">Single Adult Female</tissue>
    </source>
</reference>
<dbReference type="GO" id="GO:0005667">
    <property type="term" value="C:transcription regulator complex"/>
    <property type="evidence" value="ECO:0007669"/>
    <property type="project" value="TreeGrafter"/>
</dbReference>
<proteinExistence type="predicted"/>
<evidence type="ECO:0000313" key="3">
    <source>
        <dbReference type="Proteomes" id="UP001367676"/>
    </source>
</evidence>
<name>A0AAN9XZV1_9HEMI</name>
<dbReference type="PROSITE" id="PS51029">
    <property type="entry name" value="MADF"/>
    <property type="match status" value="1"/>
</dbReference>
<dbReference type="AlphaFoldDB" id="A0AAN9XZV1"/>
<dbReference type="PANTHER" id="PTHR12243:SF67">
    <property type="entry name" value="COREPRESSOR OF PANGOLIN, ISOFORM A-RELATED"/>
    <property type="match status" value="1"/>
</dbReference>
<dbReference type="EMBL" id="JBBCAQ010000036">
    <property type="protein sequence ID" value="KAK7575508.1"/>
    <property type="molecule type" value="Genomic_DNA"/>
</dbReference>
<dbReference type="Pfam" id="PF10545">
    <property type="entry name" value="MADF_DNA_bdg"/>
    <property type="match status" value="1"/>
</dbReference>
<keyword evidence="3" id="KW-1185">Reference proteome</keyword>
<comment type="caution">
    <text evidence="2">The sequence shown here is derived from an EMBL/GenBank/DDBJ whole genome shotgun (WGS) entry which is preliminary data.</text>
</comment>